<feature type="domain" description="Helicase C-terminal" evidence="10">
    <location>
        <begin position="585"/>
        <end position="709"/>
    </location>
</feature>
<dbReference type="CDD" id="cd18008">
    <property type="entry name" value="DEXDc_SHPRH-like"/>
    <property type="match status" value="1"/>
</dbReference>
<keyword evidence="2" id="KW-0547">Nucleotide-binding</keyword>
<dbReference type="GO" id="GO:0008094">
    <property type="term" value="F:ATP-dependent activity, acting on DNA"/>
    <property type="evidence" value="ECO:0007669"/>
    <property type="project" value="TreeGrafter"/>
</dbReference>
<evidence type="ECO:0000259" key="9">
    <source>
        <dbReference type="PROSITE" id="PS51192"/>
    </source>
</evidence>
<keyword evidence="12" id="KW-1185">Reference proteome</keyword>
<dbReference type="Gene3D" id="3.40.50.300">
    <property type="entry name" value="P-loop containing nucleotide triphosphate hydrolases"/>
    <property type="match status" value="1"/>
</dbReference>
<dbReference type="GO" id="GO:0008270">
    <property type="term" value="F:zinc ion binding"/>
    <property type="evidence" value="ECO:0007669"/>
    <property type="project" value="UniProtKB-KW"/>
</dbReference>
<protein>
    <submittedName>
        <fullName evidence="11">Uncharacterized protein</fullName>
    </submittedName>
</protein>
<dbReference type="AlphaFoldDB" id="A0A9P4M3Z1"/>
<dbReference type="GO" id="GO:0016787">
    <property type="term" value="F:hydrolase activity"/>
    <property type="evidence" value="ECO:0007669"/>
    <property type="project" value="UniProtKB-KW"/>
</dbReference>
<dbReference type="EMBL" id="ML978130">
    <property type="protein sequence ID" value="KAF2096253.1"/>
    <property type="molecule type" value="Genomic_DNA"/>
</dbReference>
<evidence type="ECO:0000313" key="11">
    <source>
        <dbReference type="EMBL" id="KAF2096253.1"/>
    </source>
</evidence>
<evidence type="ECO:0000256" key="4">
    <source>
        <dbReference type="ARBA" id="ARBA00022801"/>
    </source>
</evidence>
<dbReference type="InterPro" id="IPR038718">
    <property type="entry name" value="SNF2-like_sf"/>
</dbReference>
<feature type="non-terminal residue" evidence="11">
    <location>
        <position position="709"/>
    </location>
</feature>
<dbReference type="SUPFAM" id="SSF52540">
    <property type="entry name" value="P-loop containing nucleoside triphosphate hydrolases"/>
    <property type="match status" value="2"/>
</dbReference>
<dbReference type="Pfam" id="PF00176">
    <property type="entry name" value="SNF2-rel_dom"/>
    <property type="match status" value="1"/>
</dbReference>
<dbReference type="InterPro" id="IPR014001">
    <property type="entry name" value="Helicase_ATP-bd"/>
</dbReference>
<dbReference type="Proteomes" id="UP000799772">
    <property type="component" value="Unassembled WGS sequence"/>
</dbReference>
<name>A0A9P4M3Z1_9PEZI</name>
<evidence type="ECO:0000256" key="1">
    <source>
        <dbReference type="ARBA" id="ARBA00022723"/>
    </source>
</evidence>
<feature type="domain" description="Helicase ATP-binding" evidence="9">
    <location>
        <begin position="170"/>
        <end position="355"/>
    </location>
</feature>
<dbReference type="CDD" id="cd18793">
    <property type="entry name" value="SF2_C_SNF"/>
    <property type="match status" value="1"/>
</dbReference>
<dbReference type="PROSITE" id="PS51194">
    <property type="entry name" value="HELICASE_CTER"/>
    <property type="match status" value="1"/>
</dbReference>
<dbReference type="InterPro" id="IPR027417">
    <property type="entry name" value="P-loop_NTPase"/>
</dbReference>
<dbReference type="InterPro" id="IPR017907">
    <property type="entry name" value="Znf_RING_CS"/>
</dbReference>
<dbReference type="PROSITE" id="PS00518">
    <property type="entry name" value="ZF_RING_1"/>
    <property type="match status" value="1"/>
</dbReference>
<keyword evidence="5" id="KW-0862">Zinc</keyword>
<evidence type="ECO:0000256" key="3">
    <source>
        <dbReference type="ARBA" id="ARBA00022771"/>
    </source>
</evidence>
<feature type="domain" description="RING-type" evidence="8">
    <location>
        <begin position="495"/>
        <end position="547"/>
    </location>
</feature>
<dbReference type="InterPro" id="IPR049730">
    <property type="entry name" value="SNF2/RAD54-like_C"/>
</dbReference>
<dbReference type="InterPro" id="IPR001841">
    <property type="entry name" value="Znf_RING"/>
</dbReference>
<comment type="caution">
    <text evidence="11">The sequence shown here is derived from an EMBL/GenBank/DDBJ whole genome shotgun (WGS) entry which is preliminary data.</text>
</comment>
<dbReference type="GO" id="GO:0006281">
    <property type="term" value="P:DNA repair"/>
    <property type="evidence" value="ECO:0007669"/>
    <property type="project" value="TreeGrafter"/>
</dbReference>
<gene>
    <name evidence="11" type="ORF">NA57DRAFT_11514</name>
</gene>
<dbReference type="Pfam" id="PF00271">
    <property type="entry name" value="Helicase_C"/>
    <property type="match status" value="1"/>
</dbReference>
<dbReference type="InterPro" id="IPR000330">
    <property type="entry name" value="SNF2_N"/>
</dbReference>
<keyword evidence="4" id="KW-0378">Hydrolase</keyword>
<organism evidence="11 12">
    <name type="scientific">Rhizodiscina lignyota</name>
    <dbReference type="NCBI Taxonomy" id="1504668"/>
    <lineage>
        <taxon>Eukaryota</taxon>
        <taxon>Fungi</taxon>
        <taxon>Dikarya</taxon>
        <taxon>Ascomycota</taxon>
        <taxon>Pezizomycotina</taxon>
        <taxon>Dothideomycetes</taxon>
        <taxon>Pleosporomycetidae</taxon>
        <taxon>Aulographales</taxon>
        <taxon>Rhizodiscinaceae</taxon>
        <taxon>Rhizodiscina</taxon>
    </lineage>
</organism>
<keyword evidence="3 7" id="KW-0863">Zinc-finger</keyword>
<evidence type="ECO:0000256" key="5">
    <source>
        <dbReference type="ARBA" id="ARBA00022833"/>
    </source>
</evidence>
<dbReference type="Gene3D" id="3.40.50.10810">
    <property type="entry name" value="Tandem AAA-ATPase domain"/>
    <property type="match status" value="1"/>
</dbReference>
<sequence>IPLREALGRALNSKDAIARIDINIYGPLSQFSSVGKILSGHKVFLQRPDHQRRGTAYNNPHIVTFPGIHISSSNDVPQKLENLQASVPDTERFQKTIANVYASLKRRTNLHQVEGSHLLKTLLLPHQMEALDFMIQREAGPIPPEYRLWRPMTETMEGWFRHAITHQRVRTEWSETGGGILADEMGMGKSLSILALAVKTTRDAQSWATLSDLESQPTLKEQKRRSSATLIIVPSALLINSWVKEVKKHLCENVRFITYHGQRRDQVSLHFQDADIVITTYHTLVVDFKNKRSPIHHTEWYRLVLDEAHIIRRQSTTFNRAVSEVSAHSRWCLTGTPIQNRLDDIGALFSFIRVHPFDSIANFRRHISIPYEENGERRDIALQSFALLLDSTCLRRTRDLLQLPNRHDRLHVINFTDQERDQYNQTKKIMNRTLRQRVGDSFVKSRFGMFQIQLQLRIFCNHGTFQQSFAWARRSLRDEQEAAMCLFGNLGEVRCSACHQVVPIMDSNTIYRADQRSCAHTLCSECAEESRTDHPSESVNVIQCPLCIASGCPGSLVPGVQGEINGNHYFRTNGISSKMKAVTSDVKRGLWESKTIVFTSWTHTLDLVEKHFEKESIPFERIDGESPLPRRQKILDDFGRLNTTPVLIMTTGVGAFGLNLTSANRIFLVEPQWNPSVENQAIARAQRLGQDRSVIVTRYMVEDTIEQVS</sequence>
<evidence type="ECO:0000259" key="8">
    <source>
        <dbReference type="PROSITE" id="PS50089"/>
    </source>
</evidence>
<evidence type="ECO:0000259" key="10">
    <source>
        <dbReference type="PROSITE" id="PS51194"/>
    </source>
</evidence>
<dbReference type="GO" id="GO:0005634">
    <property type="term" value="C:nucleus"/>
    <property type="evidence" value="ECO:0007669"/>
    <property type="project" value="TreeGrafter"/>
</dbReference>
<dbReference type="SMART" id="SM00487">
    <property type="entry name" value="DEXDc"/>
    <property type="match status" value="1"/>
</dbReference>
<evidence type="ECO:0000256" key="7">
    <source>
        <dbReference type="PROSITE-ProRule" id="PRU00175"/>
    </source>
</evidence>
<feature type="non-terminal residue" evidence="11">
    <location>
        <position position="1"/>
    </location>
</feature>
<reference evidence="11" key="1">
    <citation type="journal article" date="2020" name="Stud. Mycol.">
        <title>101 Dothideomycetes genomes: a test case for predicting lifestyles and emergence of pathogens.</title>
        <authorList>
            <person name="Haridas S."/>
            <person name="Albert R."/>
            <person name="Binder M."/>
            <person name="Bloem J."/>
            <person name="Labutti K."/>
            <person name="Salamov A."/>
            <person name="Andreopoulos B."/>
            <person name="Baker S."/>
            <person name="Barry K."/>
            <person name="Bills G."/>
            <person name="Bluhm B."/>
            <person name="Cannon C."/>
            <person name="Castanera R."/>
            <person name="Culley D."/>
            <person name="Daum C."/>
            <person name="Ezra D."/>
            <person name="Gonzalez J."/>
            <person name="Henrissat B."/>
            <person name="Kuo A."/>
            <person name="Liang C."/>
            <person name="Lipzen A."/>
            <person name="Lutzoni F."/>
            <person name="Magnuson J."/>
            <person name="Mondo S."/>
            <person name="Nolan M."/>
            <person name="Ohm R."/>
            <person name="Pangilinan J."/>
            <person name="Park H.-J."/>
            <person name="Ramirez L."/>
            <person name="Alfaro M."/>
            <person name="Sun H."/>
            <person name="Tritt A."/>
            <person name="Yoshinaga Y."/>
            <person name="Zwiers L.-H."/>
            <person name="Turgeon B."/>
            <person name="Goodwin S."/>
            <person name="Spatafora J."/>
            <person name="Crous P."/>
            <person name="Grigoriev I."/>
        </authorList>
    </citation>
    <scope>NUCLEOTIDE SEQUENCE</scope>
    <source>
        <strain evidence="11">CBS 133067</strain>
    </source>
</reference>
<dbReference type="SMART" id="SM00490">
    <property type="entry name" value="HELICc"/>
    <property type="match status" value="1"/>
</dbReference>
<evidence type="ECO:0000256" key="6">
    <source>
        <dbReference type="ARBA" id="ARBA00022840"/>
    </source>
</evidence>
<dbReference type="PROSITE" id="PS50089">
    <property type="entry name" value="ZF_RING_2"/>
    <property type="match status" value="1"/>
</dbReference>
<keyword evidence="1" id="KW-0479">Metal-binding</keyword>
<accession>A0A9P4M3Z1</accession>
<dbReference type="InterPro" id="IPR001650">
    <property type="entry name" value="Helicase_C-like"/>
</dbReference>
<dbReference type="PROSITE" id="PS51192">
    <property type="entry name" value="HELICASE_ATP_BIND_1"/>
    <property type="match status" value="1"/>
</dbReference>
<dbReference type="InterPro" id="IPR050628">
    <property type="entry name" value="SNF2_RAD54_helicase_TF"/>
</dbReference>
<dbReference type="PANTHER" id="PTHR45626">
    <property type="entry name" value="TRANSCRIPTION TERMINATION FACTOR 2-RELATED"/>
    <property type="match status" value="1"/>
</dbReference>
<dbReference type="GO" id="GO:0005524">
    <property type="term" value="F:ATP binding"/>
    <property type="evidence" value="ECO:0007669"/>
    <property type="project" value="UniProtKB-KW"/>
</dbReference>
<dbReference type="PANTHER" id="PTHR45626:SF52">
    <property type="entry name" value="SINGLE-STRANDED DNA-DEPENDENT ATPASE (EUROFUNG)"/>
    <property type="match status" value="1"/>
</dbReference>
<dbReference type="OrthoDB" id="448448at2759"/>
<keyword evidence="6" id="KW-0067">ATP-binding</keyword>
<proteinExistence type="predicted"/>
<evidence type="ECO:0000313" key="12">
    <source>
        <dbReference type="Proteomes" id="UP000799772"/>
    </source>
</evidence>
<evidence type="ECO:0000256" key="2">
    <source>
        <dbReference type="ARBA" id="ARBA00022741"/>
    </source>
</evidence>